<dbReference type="PROSITE" id="PS00107">
    <property type="entry name" value="PROTEIN_KINASE_ATP"/>
    <property type="match status" value="1"/>
</dbReference>
<dbReference type="PANTHER" id="PTHR24351">
    <property type="entry name" value="RIBOSOMAL PROTEIN S6 KINASE"/>
    <property type="match status" value="1"/>
</dbReference>
<dbReference type="PROSITE" id="PS51285">
    <property type="entry name" value="AGC_KINASE_CTER"/>
    <property type="match status" value="1"/>
</dbReference>
<dbReference type="InterPro" id="IPR017892">
    <property type="entry name" value="Pkinase_C"/>
</dbReference>
<evidence type="ECO:0000256" key="5">
    <source>
        <dbReference type="ARBA" id="ARBA00022777"/>
    </source>
</evidence>
<organism evidence="12 13">
    <name type="scientific">Euplotes crassus</name>
    <dbReference type="NCBI Taxonomy" id="5936"/>
    <lineage>
        <taxon>Eukaryota</taxon>
        <taxon>Sar</taxon>
        <taxon>Alveolata</taxon>
        <taxon>Ciliophora</taxon>
        <taxon>Intramacronucleata</taxon>
        <taxon>Spirotrichea</taxon>
        <taxon>Hypotrichia</taxon>
        <taxon>Euplotida</taxon>
        <taxon>Euplotidae</taxon>
        <taxon>Moneuplotes</taxon>
    </lineage>
</organism>
<dbReference type="InterPro" id="IPR008271">
    <property type="entry name" value="Ser/Thr_kinase_AS"/>
</dbReference>
<dbReference type="Pfam" id="PF00069">
    <property type="entry name" value="Pkinase"/>
    <property type="match status" value="1"/>
</dbReference>
<dbReference type="GO" id="GO:0004674">
    <property type="term" value="F:protein serine/threonine kinase activity"/>
    <property type="evidence" value="ECO:0007669"/>
    <property type="project" value="UniProtKB-KW"/>
</dbReference>
<feature type="binding site" evidence="7">
    <location>
        <position position="233"/>
    </location>
    <ligand>
        <name>ATP</name>
        <dbReference type="ChEBI" id="CHEBI:30616"/>
    </ligand>
</feature>
<evidence type="ECO:0000259" key="10">
    <source>
        <dbReference type="PROSITE" id="PS51285"/>
    </source>
</evidence>
<gene>
    <name evidence="12" type="ORF">ECRASSUSDP1_LOCUS29501</name>
</gene>
<feature type="domain" description="TH1" evidence="11">
    <location>
        <begin position="1"/>
        <end position="174"/>
    </location>
</feature>
<protein>
    <submittedName>
        <fullName evidence="12">Uncharacterized protein</fullName>
    </submittedName>
</protein>
<dbReference type="SMART" id="SM00220">
    <property type="entry name" value="S_TKc"/>
    <property type="match status" value="1"/>
</dbReference>
<comment type="caution">
    <text evidence="12">The sequence shown here is derived from an EMBL/GenBank/DDBJ whole genome shotgun (WGS) entry which is preliminary data.</text>
</comment>
<evidence type="ECO:0000259" key="9">
    <source>
        <dbReference type="PROSITE" id="PS50011"/>
    </source>
</evidence>
<keyword evidence="2" id="KW-0597">Phosphoprotein</keyword>
<dbReference type="GO" id="GO:0003774">
    <property type="term" value="F:cytoskeletal motor activity"/>
    <property type="evidence" value="ECO:0007669"/>
    <property type="project" value="InterPro"/>
</dbReference>
<dbReference type="InterPro" id="IPR011009">
    <property type="entry name" value="Kinase-like_dom_sf"/>
</dbReference>
<dbReference type="PROSITE" id="PS51757">
    <property type="entry name" value="TH1"/>
    <property type="match status" value="1"/>
</dbReference>
<feature type="domain" description="AGC-kinase C-terminal" evidence="10">
    <location>
        <begin position="466"/>
        <end position="538"/>
    </location>
</feature>
<proteinExistence type="predicted"/>
<dbReference type="Proteomes" id="UP001295684">
    <property type="component" value="Unassembled WGS sequence"/>
</dbReference>
<dbReference type="PROSITE" id="PS50011">
    <property type="entry name" value="PROTEIN_KINASE_DOM"/>
    <property type="match status" value="1"/>
</dbReference>
<dbReference type="Gene3D" id="1.10.510.10">
    <property type="entry name" value="Transferase(Phosphotransferase) domain 1"/>
    <property type="match status" value="1"/>
</dbReference>
<evidence type="ECO:0000256" key="6">
    <source>
        <dbReference type="ARBA" id="ARBA00022840"/>
    </source>
</evidence>
<evidence type="ECO:0000313" key="13">
    <source>
        <dbReference type="Proteomes" id="UP001295684"/>
    </source>
</evidence>
<dbReference type="InterPro" id="IPR017441">
    <property type="entry name" value="Protein_kinase_ATP_BS"/>
</dbReference>
<sequence>MDYLKISKETKITNEFDADESVFFSSKINKVNDYGRTQGRSICITNKRVYNLDKKKVKRAIGISYITAMTKNNSEKNIEFVIHVSSESDYRFKCDKLKIRDQIFSVIKENYAKITKENLPIYGVTEEDLKEYHTVKADAKKQICRIPDDSCRLKSEDVLTDPAASGFGGYSEPTEETKASSAPKKSRTTLYSAKKGEEVCLEDFICKKIIGQGSFGKVFLVEKKDTHKLYAMKSLRKDVILENDQVESTKLEKEILLKANHPFFVKMAYIFQTDQKIYFVMNFVRGGELFTHLQNEKRFPEERAKFYAAQIISAIGHLHDQKIIYRDIKPENILMGEDGYLNLADFGLAKEMTNRDFTTSFCGTPEYLAPEIIQSKGHNHAVDWWSIGILLYEMIVGFPPFYHSNQQTMYELIEKFPVKFPDPVKHKIPMSEEVKDLISKLLEKDPDKRIGTEGGHAEICSHPFFEGFDFEKLVSKELDAPLIPKLSDNLVENFDEEFTEKPVEHSKLPDSKLKLVNKNKEDFKDFDNNMSSIIKKISFKYFLDLVEGIA</sequence>
<dbReference type="SUPFAM" id="SSF56112">
    <property type="entry name" value="Protein kinase-like (PK-like)"/>
    <property type="match status" value="1"/>
</dbReference>
<dbReference type="PROSITE" id="PS00108">
    <property type="entry name" value="PROTEIN_KINASE_ST"/>
    <property type="match status" value="1"/>
</dbReference>
<evidence type="ECO:0000259" key="11">
    <source>
        <dbReference type="PROSITE" id="PS51757"/>
    </source>
</evidence>
<accession>A0AAD1YB18</accession>
<dbReference type="InterPro" id="IPR000719">
    <property type="entry name" value="Prot_kinase_dom"/>
</dbReference>
<evidence type="ECO:0000256" key="2">
    <source>
        <dbReference type="ARBA" id="ARBA00022553"/>
    </source>
</evidence>
<dbReference type="CDD" id="cd05123">
    <property type="entry name" value="STKc_AGC"/>
    <property type="match status" value="1"/>
</dbReference>
<keyword evidence="4 7" id="KW-0547">Nucleotide-binding</keyword>
<dbReference type="InterPro" id="IPR045270">
    <property type="entry name" value="STKc_AGC"/>
</dbReference>
<evidence type="ECO:0000256" key="1">
    <source>
        <dbReference type="ARBA" id="ARBA00022527"/>
    </source>
</evidence>
<reference evidence="12" key="1">
    <citation type="submission" date="2023-07" db="EMBL/GenBank/DDBJ databases">
        <authorList>
            <consortium name="AG Swart"/>
            <person name="Singh M."/>
            <person name="Singh A."/>
            <person name="Seah K."/>
            <person name="Emmerich C."/>
        </authorList>
    </citation>
    <scope>NUCLEOTIDE SEQUENCE</scope>
    <source>
        <strain evidence="12">DP1</strain>
    </source>
</reference>
<keyword evidence="13" id="KW-1185">Reference proteome</keyword>
<dbReference type="Gene3D" id="3.30.200.20">
    <property type="entry name" value="Phosphorylase Kinase, domain 1"/>
    <property type="match status" value="1"/>
</dbReference>
<dbReference type="SMART" id="SM00133">
    <property type="entry name" value="S_TK_X"/>
    <property type="match status" value="1"/>
</dbReference>
<keyword evidence="6 7" id="KW-0067">ATP-binding</keyword>
<dbReference type="FunFam" id="1.10.510.10:FF:000008">
    <property type="entry name" value="Non-specific serine/threonine protein kinase"/>
    <property type="match status" value="1"/>
</dbReference>
<evidence type="ECO:0000256" key="8">
    <source>
        <dbReference type="SAM" id="MobiDB-lite"/>
    </source>
</evidence>
<dbReference type="InterPro" id="IPR010926">
    <property type="entry name" value="Myosin_TH1"/>
</dbReference>
<feature type="domain" description="Protein kinase" evidence="9">
    <location>
        <begin position="204"/>
        <end position="465"/>
    </location>
</feature>
<feature type="region of interest" description="Disordered" evidence="8">
    <location>
        <begin position="164"/>
        <end position="185"/>
    </location>
</feature>
<dbReference type="Pfam" id="PF00433">
    <property type="entry name" value="Pkinase_C"/>
    <property type="match status" value="1"/>
</dbReference>
<dbReference type="EMBL" id="CAMPGE010030348">
    <property type="protein sequence ID" value="CAI2387867.1"/>
    <property type="molecule type" value="Genomic_DNA"/>
</dbReference>
<dbReference type="AlphaFoldDB" id="A0AAD1YB18"/>
<evidence type="ECO:0000256" key="7">
    <source>
        <dbReference type="PROSITE-ProRule" id="PRU10141"/>
    </source>
</evidence>
<evidence type="ECO:0000256" key="4">
    <source>
        <dbReference type="ARBA" id="ARBA00022741"/>
    </source>
</evidence>
<dbReference type="FunFam" id="3.30.200.20:FF:000103">
    <property type="entry name" value="Protein kinase C"/>
    <property type="match status" value="1"/>
</dbReference>
<dbReference type="GO" id="GO:0005524">
    <property type="term" value="F:ATP binding"/>
    <property type="evidence" value="ECO:0007669"/>
    <property type="project" value="UniProtKB-UniRule"/>
</dbReference>
<keyword evidence="3" id="KW-0808">Transferase</keyword>
<name>A0AAD1YB18_EUPCR</name>
<evidence type="ECO:0000256" key="3">
    <source>
        <dbReference type="ARBA" id="ARBA00022679"/>
    </source>
</evidence>
<dbReference type="Pfam" id="PF06017">
    <property type="entry name" value="Myosin_TH1"/>
    <property type="match status" value="1"/>
</dbReference>
<dbReference type="InterPro" id="IPR000961">
    <property type="entry name" value="AGC-kinase_C"/>
</dbReference>
<keyword evidence="1" id="KW-0723">Serine/threonine-protein kinase</keyword>
<dbReference type="GO" id="GO:0016459">
    <property type="term" value="C:myosin complex"/>
    <property type="evidence" value="ECO:0007669"/>
    <property type="project" value="InterPro"/>
</dbReference>
<evidence type="ECO:0000313" key="12">
    <source>
        <dbReference type="EMBL" id="CAI2387867.1"/>
    </source>
</evidence>
<keyword evidence="5" id="KW-0418">Kinase</keyword>